<evidence type="ECO:0000256" key="2">
    <source>
        <dbReference type="SAM" id="SignalP"/>
    </source>
</evidence>
<protein>
    <submittedName>
        <fullName evidence="3">Uncharacterized protein</fullName>
    </submittedName>
</protein>
<feature type="region of interest" description="Disordered" evidence="1">
    <location>
        <begin position="81"/>
        <end position="151"/>
    </location>
</feature>
<evidence type="ECO:0000313" key="4">
    <source>
        <dbReference type="Proteomes" id="UP000636479"/>
    </source>
</evidence>
<feature type="compositionally biased region" description="Polar residues" evidence="1">
    <location>
        <begin position="384"/>
        <end position="397"/>
    </location>
</feature>
<comment type="caution">
    <text evidence="3">The sequence shown here is derived from an EMBL/GenBank/DDBJ whole genome shotgun (WGS) entry which is preliminary data.</text>
</comment>
<feature type="compositionally biased region" description="Polar residues" evidence="1">
    <location>
        <begin position="407"/>
        <end position="427"/>
    </location>
</feature>
<organism evidence="3 4">
    <name type="scientific">Mycena indigotica</name>
    <dbReference type="NCBI Taxonomy" id="2126181"/>
    <lineage>
        <taxon>Eukaryota</taxon>
        <taxon>Fungi</taxon>
        <taxon>Dikarya</taxon>
        <taxon>Basidiomycota</taxon>
        <taxon>Agaricomycotina</taxon>
        <taxon>Agaricomycetes</taxon>
        <taxon>Agaricomycetidae</taxon>
        <taxon>Agaricales</taxon>
        <taxon>Marasmiineae</taxon>
        <taxon>Mycenaceae</taxon>
        <taxon>Mycena</taxon>
    </lineage>
</organism>
<proteinExistence type="predicted"/>
<dbReference type="AlphaFoldDB" id="A0A8H6W2U5"/>
<dbReference type="Proteomes" id="UP000636479">
    <property type="component" value="Unassembled WGS sequence"/>
</dbReference>
<sequence>MPAISRTLAVLALAAVFAAAKPIPRSNLATCLISTTEGTLEVTEHNIEDLRCNPDFMSKNPSFEAAWADCCKTQGCSVNSPTDTSGFRQSNPNQESSQPSLSLPLDPSKDEKAGDEAIKQLEGDNELPTHRVTRPNTEQQTSTTLKTDPQLIQDAPLQQEKQTETLAEGLDPKNGAVKQIEAETDPKKIEDLSPQNTGKASQTLASDTKQVEAEVAPSTERVVSNPETKEVAQDLSLPKKTELSQQNPTTLEQDAKKVEGEVVPASNQNTKEIAQDLGLPKKTELSEQNPGTIEKKVEDEVAPTSNQKVTQDLSLPEKTELSEQNPATLETEAKKVEGEIAPTSNQNTKEVAQDLGLPQKTELSQQNAGTLETDAKKVEGNVGLDNSNATTQKTAVTSVEELEKATTESPSANRQQPASSSTTNLGPTLTEIKPEGEKVIKQAQTCECK</sequence>
<feature type="compositionally biased region" description="Polar residues" evidence="1">
    <location>
        <begin position="193"/>
        <end position="208"/>
    </location>
</feature>
<gene>
    <name evidence="3" type="ORF">MIND_00964200</name>
</gene>
<dbReference type="RefSeq" id="XP_037217668.1">
    <property type="nucleotide sequence ID" value="XM_037366256.1"/>
</dbReference>
<dbReference type="EMBL" id="JACAZF010000008">
    <property type="protein sequence ID" value="KAF7297309.1"/>
    <property type="molecule type" value="Genomic_DNA"/>
</dbReference>
<feature type="compositionally biased region" description="Low complexity" evidence="1">
    <location>
        <begin position="89"/>
        <end position="106"/>
    </location>
</feature>
<feature type="compositionally biased region" description="Polar residues" evidence="1">
    <location>
        <begin position="361"/>
        <end position="370"/>
    </location>
</feature>
<feature type="signal peptide" evidence="2">
    <location>
        <begin position="1"/>
        <end position="20"/>
    </location>
</feature>
<feature type="region of interest" description="Disordered" evidence="1">
    <location>
        <begin position="183"/>
        <end position="436"/>
    </location>
</feature>
<feature type="compositionally biased region" description="Polar residues" evidence="1">
    <location>
        <begin position="243"/>
        <end position="252"/>
    </location>
</feature>
<keyword evidence="2" id="KW-0732">Signal</keyword>
<feature type="compositionally biased region" description="Polar residues" evidence="1">
    <location>
        <begin position="134"/>
        <end position="147"/>
    </location>
</feature>
<dbReference type="GeneID" id="59348772"/>
<feature type="compositionally biased region" description="Basic and acidic residues" evidence="1">
    <location>
        <begin position="107"/>
        <end position="122"/>
    </location>
</feature>
<evidence type="ECO:0000256" key="1">
    <source>
        <dbReference type="SAM" id="MobiDB-lite"/>
    </source>
</evidence>
<accession>A0A8H6W2U5</accession>
<reference evidence="3" key="1">
    <citation type="submission" date="2020-05" db="EMBL/GenBank/DDBJ databases">
        <title>Mycena genomes resolve the evolution of fungal bioluminescence.</title>
        <authorList>
            <person name="Tsai I.J."/>
        </authorList>
    </citation>
    <scope>NUCLEOTIDE SEQUENCE</scope>
    <source>
        <strain evidence="3">171206Taipei</strain>
    </source>
</reference>
<feature type="compositionally biased region" description="Polar residues" evidence="1">
    <location>
        <begin position="303"/>
        <end position="313"/>
    </location>
</feature>
<evidence type="ECO:0000313" key="3">
    <source>
        <dbReference type="EMBL" id="KAF7297309.1"/>
    </source>
</evidence>
<name>A0A8H6W2U5_9AGAR</name>
<keyword evidence="4" id="KW-1185">Reference proteome</keyword>
<feature type="chain" id="PRO_5034840621" evidence="2">
    <location>
        <begin position="21"/>
        <end position="449"/>
    </location>
</feature>
<feature type="compositionally biased region" description="Basic and acidic residues" evidence="1">
    <location>
        <begin position="227"/>
        <end position="242"/>
    </location>
</feature>